<dbReference type="AlphaFoldDB" id="A0A4R6M9B5"/>
<gene>
    <name evidence="1" type="ORF">DFP79_1730</name>
</gene>
<protein>
    <submittedName>
        <fullName evidence="1">Uncharacterized protein</fullName>
    </submittedName>
</protein>
<name>A0A4R6M9B5_9GAMM</name>
<accession>A0A4R6M9B5</accession>
<dbReference type="RefSeq" id="WP_133503522.1">
    <property type="nucleotide sequence ID" value="NZ_SNXC01000011.1"/>
</dbReference>
<dbReference type="Proteomes" id="UP000294656">
    <property type="component" value="Unassembled WGS sequence"/>
</dbReference>
<reference evidence="1 2" key="1">
    <citation type="submission" date="2019-03" db="EMBL/GenBank/DDBJ databases">
        <title>Genomic Encyclopedia of Type Strains, Phase III (KMG-III): the genomes of soil and plant-associated and newly described type strains.</title>
        <authorList>
            <person name="Whitman W."/>
        </authorList>
    </citation>
    <scope>NUCLEOTIDE SEQUENCE [LARGE SCALE GENOMIC DNA]</scope>
    <source>
        <strain evidence="1 2">CECT 7378</strain>
    </source>
</reference>
<dbReference type="EMBL" id="SNXC01000011">
    <property type="protein sequence ID" value="TDO98097.1"/>
    <property type="molecule type" value="Genomic_DNA"/>
</dbReference>
<evidence type="ECO:0000313" key="1">
    <source>
        <dbReference type="EMBL" id="TDO98097.1"/>
    </source>
</evidence>
<proteinExistence type="predicted"/>
<sequence length="115" mass="13760">MSHFIVPFSVLEQVIKHGHCEDSPQVLEHYLKTCECYAERLNISDANTLYRRVFGVLLETMCDTSVAYHWRLMCLDHIYRPLQKLNRLVITDQDATEYFQLEQDLRTLSRRYFTQ</sequence>
<dbReference type="OrthoDB" id="8900369at2"/>
<keyword evidence="2" id="KW-1185">Reference proteome</keyword>
<evidence type="ECO:0000313" key="2">
    <source>
        <dbReference type="Proteomes" id="UP000294656"/>
    </source>
</evidence>
<organism evidence="1 2">
    <name type="scientific">Marinomonas balearica</name>
    <dbReference type="NCBI Taxonomy" id="491947"/>
    <lineage>
        <taxon>Bacteria</taxon>
        <taxon>Pseudomonadati</taxon>
        <taxon>Pseudomonadota</taxon>
        <taxon>Gammaproteobacteria</taxon>
        <taxon>Oceanospirillales</taxon>
        <taxon>Oceanospirillaceae</taxon>
        <taxon>Marinomonas</taxon>
    </lineage>
</organism>
<comment type="caution">
    <text evidence="1">The sequence shown here is derived from an EMBL/GenBank/DDBJ whole genome shotgun (WGS) entry which is preliminary data.</text>
</comment>